<dbReference type="AlphaFoldDB" id="A0A9Q0BRF9"/>
<keyword evidence="2" id="KW-0472">Membrane</keyword>
<keyword evidence="4" id="KW-1185">Reference proteome</keyword>
<dbReference type="Proteomes" id="UP001059596">
    <property type="component" value="Unassembled WGS sequence"/>
</dbReference>
<protein>
    <submittedName>
        <fullName evidence="3">Uncharacterized protein</fullName>
    </submittedName>
</protein>
<keyword evidence="2" id="KW-1133">Transmembrane helix</keyword>
<evidence type="ECO:0000256" key="2">
    <source>
        <dbReference type="SAM" id="Phobius"/>
    </source>
</evidence>
<feature type="compositionally biased region" description="Low complexity" evidence="1">
    <location>
        <begin position="41"/>
        <end position="51"/>
    </location>
</feature>
<organism evidence="3 4">
    <name type="scientific">Drosophila gunungcola</name>
    <name type="common">fruit fly</name>
    <dbReference type="NCBI Taxonomy" id="103775"/>
    <lineage>
        <taxon>Eukaryota</taxon>
        <taxon>Metazoa</taxon>
        <taxon>Ecdysozoa</taxon>
        <taxon>Arthropoda</taxon>
        <taxon>Hexapoda</taxon>
        <taxon>Insecta</taxon>
        <taxon>Pterygota</taxon>
        <taxon>Neoptera</taxon>
        <taxon>Endopterygota</taxon>
        <taxon>Diptera</taxon>
        <taxon>Brachycera</taxon>
        <taxon>Muscomorpha</taxon>
        <taxon>Ephydroidea</taxon>
        <taxon>Drosophilidae</taxon>
        <taxon>Drosophila</taxon>
        <taxon>Sophophora</taxon>
    </lineage>
</organism>
<keyword evidence="2" id="KW-0812">Transmembrane</keyword>
<name>A0A9Q0BRF9_9MUSC</name>
<evidence type="ECO:0000313" key="3">
    <source>
        <dbReference type="EMBL" id="KAI8041165.1"/>
    </source>
</evidence>
<gene>
    <name evidence="3" type="ORF">M5D96_005419</name>
</gene>
<sequence length="197" mass="20685">MHFWIDKRSQQCGFGRSRVAASLSHAGSGLSYGHPPRRTKSTSCSSNSAGSSGQTMPSFYFDHQGTGLEVLIFCAFSATFFLAACLVSLCRIPKGLLSTSNRSDGRAAVCHSRGVNSNLAGSGLGAGSGSGTAQSAGCLLEMSEVRYLEERQLTTAATAGPPPYHIAILLPEQTPATMGKQLPLDESPPPSYDKILV</sequence>
<evidence type="ECO:0000256" key="1">
    <source>
        <dbReference type="SAM" id="MobiDB-lite"/>
    </source>
</evidence>
<feature type="region of interest" description="Disordered" evidence="1">
    <location>
        <begin position="28"/>
        <end position="51"/>
    </location>
</feature>
<dbReference type="EMBL" id="JAMKOV010000003">
    <property type="protein sequence ID" value="KAI8041165.1"/>
    <property type="molecule type" value="Genomic_DNA"/>
</dbReference>
<comment type="caution">
    <text evidence="3">The sequence shown here is derived from an EMBL/GenBank/DDBJ whole genome shotgun (WGS) entry which is preliminary data.</text>
</comment>
<evidence type="ECO:0000313" key="4">
    <source>
        <dbReference type="Proteomes" id="UP001059596"/>
    </source>
</evidence>
<reference evidence="3" key="1">
    <citation type="journal article" date="2023" name="Genome Biol. Evol.">
        <title>Long-read-based Genome Assembly of Drosophila gunungcola Reveals Fewer Chemosensory Genes in Flower-breeding Species.</title>
        <authorList>
            <person name="Negi A."/>
            <person name="Liao B.Y."/>
            <person name="Yeh S.D."/>
        </authorList>
    </citation>
    <scope>NUCLEOTIDE SEQUENCE</scope>
    <source>
        <strain evidence="3">Sukarami</strain>
    </source>
</reference>
<feature type="transmembrane region" description="Helical" evidence="2">
    <location>
        <begin position="70"/>
        <end position="92"/>
    </location>
</feature>
<proteinExistence type="predicted"/>
<feature type="region of interest" description="Disordered" evidence="1">
    <location>
        <begin position="178"/>
        <end position="197"/>
    </location>
</feature>
<accession>A0A9Q0BRF9</accession>